<feature type="region of interest" description="Disordered" evidence="3">
    <location>
        <begin position="122"/>
        <end position="190"/>
    </location>
</feature>
<feature type="domain" description="EF-hand" evidence="4">
    <location>
        <begin position="132"/>
        <end position="167"/>
    </location>
</feature>
<evidence type="ECO:0000313" key="6">
    <source>
        <dbReference type="Proteomes" id="UP000310016"/>
    </source>
</evidence>
<comment type="caution">
    <text evidence="5">The sequence shown here is derived from an EMBL/GenBank/DDBJ whole genome shotgun (WGS) entry which is preliminary data.</text>
</comment>
<dbReference type="PANTHER" id="PTHR10827:SF98">
    <property type="entry name" value="45 KDA CALCIUM-BINDING PROTEIN"/>
    <property type="match status" value="1"/>
</dbReference>
<feature type="domain" description="EF-hand" evidence="4">
    <location>
        <begin position="55"/>
        <end position="86"/>
    </location>
</feature>
<dbReference type="OrthoDB" id="8903766at2"/>
<evidence type="ECO:0000256" key="2">
    <source>
        <dbReference type="ARBA" id="ARBA00022737"/>
    </source>
</evidence>
<gene>
    <name evidence="5" type="ORF">FAZ21_15605</name>
</gene>
<dbReference type="SUPFAM" id="SSF47473">
    <property type="entry name" value="EF-hand"/>
    <property type="match status" value="1"/>
</dbReference>
<dbReference type="EMBL" id="SUMF01000023">
    <property type="protein sequence ID" value="TJZ68631.1"/>
    <property type="molecule type" value="Genomic_DNA"/>
</dbReference>
<dbReference type="InterPro" id="IPR018247">
    <property type="entry name" value="EF_Hand_1_Ca_BS"/>
</dbReference>
<keyword evidence="1" id="KW-0479">Metal-binding</keyword>
<feature type="domain" description="EF-hand" evidence="4">
    <location>
        <begin position="19"/>
        <end position="54"/>
    </location>
</feature>
<dbReference type="SMART" id="SM00054">
    <property type="entry name" value="EFh"/>
    <property type="match status" value="4"/>
</dbReference>
<dbReference type="GO" id="GO:0005509">
    <property type="term" value="F:calcium ion binding"/>
    <property type="evidence" value="ECO:0007669"/>
    <property type="project" value="InterPro"/>
</dbReference>
<dbReference type="PROSITE" id="PS50222">
    <property type="entry name" value="EF_HAND_2"/>
    <property type="match status" value="3"/>
</dbReference>
<reference evidence="5 6" key="1">
    <citation type="submission" date="2019-04" db="EMBL/GenBank/DDBJ databases">
        <title>Chitiniphilus eburnea sp. nov., a novel chitinolytic bacterium isolated from aquaculture sludge.</title>
        <authorList>
            <person name="Sheng M."/>
        </authorList>
    </citation>
    <scope>NUCLEOTIDE SEQUENCE [LARGE SCALE GENOMIC DNA]</scope>
    <source>
        <strain evidence="5 6">HX-2-15</strain>
    </source>
</reference>
<dbReference type="Gene3D" id="1.10.238.10">
    <property type="entry name" value="EF-hand"/>
    <property type="match status" value="2"/>
</dbReference>
<dbReference type="InterPro" id="IPR011992">
    <property type="entry name" value="EF-hand-dom_pair"/>
</dbReference>
<dbReference type="Pfam" id="PF13499">
    <property type="entry name" value="EF-hand_7"/>
    <property type="match status" value="1"/>
</dbReference>
<dbReference type="AlphaFoldDB" id="A0A4U0PKJ8"/>
<evidence type="ECO:0000259" key="4">
    <source>
        <dbReference type="PROSITE" id="PS50222"/>
    </source>
</evidence>
<dbReference type="PROSITE" id="PS00018">
    <property type="entry name" value="EF_HAND_1"/>
    <property type="match status" value="1"/>
</dbReference>
<proteinExistence type="predicted"/>
<dbReference type="CDD" id="cd00051">
    <property type="entry name" value="EFh"/>
    <property type="match status" value="1"/>
</dbReference>
<organism evidence="5 6">
    <name type="scientific">Chitiniphilus eburneus</name>
    <dbReference type="NCBI Taxonomy" id="2571148"/>
    <lineage>
        <taxon>Bacteria</taxon>
        <taxon>Pseudomonadati</taxon>
        <taxon>Pseudomonadota</taxon>
        <taxon>Betaproteobacteria</taxon>
        <taxon>Neisseriales</taxon>
        <taxon>Chitinibacteraceae</taxon>
        <taxon>Chitiniphilus</taxon>
    </lineage>
</organism>
<sequence>MVSSISGSSAWAGIAQTYAQRPDPKERFKDLDVDGSGGLSLDEFKAGAPQGDTSRAEALFAKIDSDGDGTVSQDESDTFAKQMEAQLQQAAQQFRSGQAGGGSLAELLGKLDEDEDGALSLDEFKVGAPKGTDEAKSAELFQRVDSNGDGSLSADELTQADQARPQGGMPPPPPPQQGASSEDDEDSTQSLIQSLIAQLATRYANGGDQDDTYAALLAGVTA</sequence>
<keyword evidence="6" id="KW-1185">Reference proteome</keyword>
<name>A0A4U0PKJ8_9NEIS</name>
<evidence type="ECO:0000256" key="3">
    <source>
        <dbReference type="SAM" id="MobiDB-lite"/>
    </source>
</evidence>
<dbReference type="PANTHER" id="PTHR10827">
    <property type="entry name" value="RETICULOCALBIN"/>
    <property type="match status" value="1"/>
</dbReference>
<accession>A0A4U0PKJ8</accession>
<protein>
    <recommendedName>
        <fullName evidence="4">EF-hand domain-containing protein</fullName>
    </recommendedName>
</protein>
<keyword evidence="2" id="KW-0677">Repeat</keyword>
<dbReference type="RefSeq" id="WP_136774374.1">
    <property type="nucleotide sequence ID" value="NZ_CP156074.1"/>
</dbReference>
<dbReference type="Pfam" id="PF13202">
    <property type="entry name" value="EF-hand_5"/>
    <property type="match status" value="2"/>
</dbReference>
<evidence type="ECO:0000313" key="5">
    <source>
        <dbReference type="EMBL" id="TJZ68631.1"/>
    </source>
</evidence>
<dbReference type="Proteomes" id="UP000310016">
    <property type="component" value="Unassembled WGS sequence"/>
</dbReference>
<dbReference type="InterPro" id="IPR002048">
    <property type="entry name" value="EF_hand_dom"/>
</dbReference>
<evidence type="ECO:0000256" key="1">
    <source>
        <dbReference type="ARBA" id="ARBA00022723"/>
    </source>
</evidence>